<comment type="caution">
    <text evidence="5">The sequence shown here is derived from an EMBL/GenBank/DDBJ whole genome shotgun (WGS) entry which is preliminary data.</text>
</comment>
<dbReference type="InterPro" id="IPR050886">
    <property type="entry name" value="RNA-binding_reg"/>
</dbReference>
<organism evidence="5 6">
    <name type="scientific">Acer yangbiense</name>
    <dbReference type="NCBI Taxonomy" id="1000413"/>
    <lineage>
        <taxon>Eukaryota</taxon>
        <taxon>Viridiplantae</taxon>
        <taxon>Streptophyta</taxon>
        <taxon>Embryophyta</taxon>
        <taxon>Tracheophyta</taxon>
        <taxon>Spermatophyta</taxon>
        <taxon>Magnoliopsida</taxon>
        <taxon>eudicotyledons</taxon>
        <taxon>Gunneridae</taxon>
        <taxon>Pentapetalae</taxon>
        <taxon>rosids</taxon>
        <taxon>malvids</taxon>
        <taxon>Sapindales</taxon>
        <taxon>Sapindaceae</taxon>
        <taxon>Hippocastanoideae</taxon>
        <taxon>Acereae</taxon>
        <taxon>Acer</taxon>
    </lineage>
</organism>
<accession>A0A5C7HTX8</accession>
<protein>
    <recommendedName>
        <fullName evidence="4">RRM domain-containing protein</fullName>
    </recommendedName>
</protein>
<keyword evidence="6" id="KW-1185">Reference proteome</keyword>
<name>A0A5C7HTX8_9ROSI</name>
<dbReference type="SUPFAM" id="SSF54928">
    <property type="entry name" value="RNA-binding domain, RBD"/>
    <property type="match status" value="2"/>
</dbReference>
<dbReference type="Pfam" id="PF00076">
    <property type="entry name" value="RRM_1"/>
    <property type="match status" value="2"/>
</dbReference>
<evidence type="ECO:0000313" key="5">
    <source>
        <dbReference type="EMBL" id="TXG60531.1"/>
    </source>
</evidence>
<dbReference type="InterPro" id="IPR012677">
    <property type="entry name" value="Nucleotide-bd_a/b_plait_sf"/>
</dbReference>
<reference evidence="6" key="1">
    <citation type="journal article" date="2019" name="Gigascience">
        <title>De novo genome assembly of the endangered Acer yangbiense, a plant species with extremely small populations endemic to Yunnan Province, China.</title>
        <authorList>
            <person name="Yang J."/>
            <person name="Wariss H.M."/>
            <person name="Tao L."/>
            <person name="Zhang R."/>
            <person name="Yun Q."/>
            <person name="Hollingsworth P."/>
            <person name="Dao Z."/>
            <person name="Luo G."/>
            <person name="Guo H."/>
            <person name="Ma Y."/>
            <person name="Sun W."/>
        </authorList>
    </citation>
    <scope>NUCLEOTIDE SEQUENCE [LARGE SCALE GENOMIC DNA]</scope>
    <source>
        <strain evidence="6">cv. Malutang</strain>
    </source>
</reference>
<dbReference type="AlphaFoldDB" id="A0A5C7HTX8"/>
<evidence type="ECO:0000256" key="2">
    <source>
        <dbReference type="PROSITE-ProRule" id="PRU00176"/>
    </source>
</evidence>
<gene>
    <name evidence="5" type="ORF">EZV62_015104</name>
</gene>
<dbReference type="InterPro" id="IPR000504">
    <property type="entry name" value="RRM_dom"/>
</dbReference>
<dbReference type="EMBL" id="VAHF01000006">
    <property type="protein sequence ID" value="TXG60531.1"/>
    <property type="molecule type" value="Genomic_DNA"/>
</dbReference>
<dbReference type="PANTHER" id="PTHR48024:SF9">
    <property type="entry name" value="UBP1-ASSOCIATED PROTEINS 1A-RELATED"/>
    <property type="match status" value="1"/>
</dbReference>
<dbReference type="InterPro" id="IPR035979">
    <property type="entry name" value="RBD_domain_sf"/>
</dbReference>
<feature type="compositionally biased region" description="Basic residues" evidence="3">
    <location>
        <begin position="1"/>
        <end position="12"/>
    </location>
</feature>
<feature type="domain" description="RRM" evidence="4">
    <location>
        <begin position="195"/>
        <end position="272"/>
    </location>
</feature>
<dbReference type="GO" id="GO:0003723">
    <property type="term" value="F:RNA binding"/>
    <property type="evidence" value="ECO:0007669"/>
    <property type="project" value="UniProtKB-UniRule"/>
</dbReference>
<evidence type="ECO:0000259" key="4">
    <source>
        <dbReference type="PROSITE" id="PS50102"/>
    </source>
</evidence>
<evidence type="ECO:0000313" key="6">
    <source>
        <dbReference type="Proteomes" id="UP000323000"/>
    </source>
</evidence>
<feature type="domain" description="RRM" evidence="4">
    <location>
        <begin position="96"/>
        <end position="204"/>
    </location>
</feature>
<feature type="region of interest" description="Disordered" evidence="3">
    <location>
        <begin position="271"/>
        <end position="294"/>
    </location>
</feature>
<evidence type="ECO:0000256" key="1">
    <source>
        <dbReference type="ARBA" id="ARBA00022884"/>
    </source>
</evidence>
<sequence length="429" mass="46128">MTKLNNKTKKSKLSNNATKPKKKILKKEPEPDIIKPALSSDDSCDSESDYQTEDLVSLLEPYTKDQLIAFISSSAADDSALYNRVLEMADRDISHRKVFVHGLGWDTTRDAVVSAFSPPGGSGDDIEDCKVVTDKVTGKSKGYAFVLFRTRKAAAKALRTPQRRINNRIVSCQLASVGPTVAAASKEQGGLPGDRKIYVSNVQRDVDKERLRSFFEQFGEIETGPIGFDINTGKSRGFAIFVYRTLEGARRALEQPHKLFQGHQLHCQKATDSKNRTNNNNNVDNSNAPGGHVQGQNQMLAAVAAAQNLALFGQQHQHPQAVMNPVMNPAAYGGLLAASNPGLINPVVAGALNPAGHVGAMGGLGGANSLMLGAYGSGQGLPTGYASAPVRNQGTPGSYPGYTSYMWAFNNDFQLSLRINIHAPLGVFV</sequence>
<keyword evidence="1 2" id="KW-0694">RNA-binding</keyword>
<dbReference type="PROSITE" id="PS50102">
    <property type="entry name" value="RRM"/>
    <property type="match status" value="2"/>
</dbReference>
<proteinExistence type="predicted"/>
<evidence type="ECO:0000256" key="3">
    <source>
        <dbReference type="SAM" id="MobiDB-lite"/>
    </source>
</evidence>
<dbReference type="Gene3D" id="3.30.70.330">
    <property type="match status" value="2"/>
</dbReference>
<feature type="region of interest" description="Disordered" evidence="3">
    <location>
        <begin position="1"/>
        <end position="48"/>
    </location>
</feature>
<dbReference type="Proteomes" id="UP000323000">
    <property type="component" value="Chromosome 6"/>
</dbReference>
<dbReference type="PANTHER" id="PTHR48024">
    <property type="entry name" value="GEO13361P1-RELATED"/>
    <property type="match status" value="1"/>
</dbReference>
<dbReference type="SMART" id="SM00360">
    <property type="entry name" value="RRM"/>
    <property type="match status" value="2"/>
</dbReference>
<dbReference type="OrthoDB" id="1875751at2759"/>
<dbReference type="GO" id="GO:0005634">
    <property type="term" value="C:nucleus"/>
    <property type="evidence" value="ECO:0007669"/>
    <property type="project" value="TreeGrafter"/>
</dbReference>
<feature type="compositionally biased region" description="Low complexity" evidence="3">
    <location>
        <begin position="276"/>
        <end position="287"/>
    </location>
</feature>